<dbReference type="Pfam" id="PF03746">
    <property type="entry name" value="LamB_YcsF"/>
    <property type="match status" value="1"/>
</dbReference>
<dbReference type="SUPFAM" id="SSF88713">
    <property type="entry name" value="Glycoside hydrolase/deacetylase"/>
    <property type="match status" value="1"/>
</dbReference>
<dbReference type="EMBL" id="CP149782">
    <property type="protein sequence ID" value="WYF44237.1"/>
    <property type="molecule type" value="Genomic_DNA"/>
</dbReference>
<dbReference type="AlphaFoldDB" id="A0AAU6Q1K7"/>
<dbReference type="InterPro" id="IPR005501">
    <property type="entry name" value="LamB/YcsF/PxpA-like"/>
</dbReference>
<gene>
    <name evidence="1" type="ORF">WDJ50_12670</name>
</gene>
<organism evidence="1">
    <name type="scientific">Deinococcus sp. VB142</name>
    <dbReference type="NCBI Taxonomy" id="3112952"/>
    <lineage>
        <taxon>Bacteria</taxon>
        <taxon>Thermotogati</taxon>
        <taxon>Deinococcota</taxon>
        <taxon>Deinococci</taxon>
        <taxon>Deinococcales</taxon>
        <taxon>Deinococcaceae</taxon>
        <taxon>Deinococcus</taxon>
    </lineage>
</organism>
<evidence type="ECO:0000313" key="1">
    <source>
        <dbReference type="EMBL" id="WYF44237.1"/>
    </source>
</evidence>
<dbReference type="RefSeq" id="WP_339095459.1">
    <property type="nucleotide sequence ID" value="NZ_CP149782.1"/>
</dbReference>
<reference evidence="1" key="1">
    <citation type="submission" date="2024-03" db="EMBL/GenBank/DDBJ databases">
        <title>Deinococcus weizhi sp. nov., isolated from human skin.</title>
        <authorList>
            <person name="Wei Z."/>
            <person name="Tian F."/>
            <person name="Yang C."/>
            <person name="Xin L.T."/>
            <person name="Wen Z.J."/>
            <person name="Lan K.C."/>
            <person name="Yu L."/>
            <person name="Zhe W."/>
            <person name="Dan F.D."/>
            <person name="Jun W."/>
            <person name="Rui Z."/>
            <person name="Yong X.J."/>
            <person name="Ting Y."/>
            <person name="Wei X."/>
            <person name="Xu Z.G."/>
            <person name="Xin Z."/>
            <person name="Dong F.G."/>
            <person name="Ni X.M."/>
            <person name="Zheng M.G."/>
            <person name="Chun Y."/>
            <person name="Qian W.X."/>
        </authorList>
    </citation>
    <scope>NUCLEOTIDE SEQUENCE</scope>
    <source>
        <strain evidence="1">VB142</strain>
    </source>
</reference>
<accession>A0AAU6Q1K7</accession>
<dbReference type="InterPro" id="IPR011330">
    <property type="entry name" value="Glyco_hydro/deAcase_b/a-brl"/>
</dbReference>
<dbReference type="Gene3D" id="3.20.20.370">
    <property type="entry name" value="Glycoside hydrolase/deacetylase"/>
    <property type="match status" value="1"/>
</dbReference>
<proteinExistence type="predicted"/>
<dbReference type="PANTHER" id="PTHR30292:SF0">
    <property type="entry name" value="5-OXOPROLINASE SUBUNIT A"/>
    <property type="match status" value="1"/>
</dbReference>
<protein>
    <submittedName>
        <fullName evidence="1">LamB/YcsF family protein</fullName>
    </submittedName>
</protein>
<dbReference type="GO" id="GO:0005975">
    <property type="term" value="P:carbohydrate metabolic process"/>
    <property type="evidence" value="ECO:0007669"/>
    <property type="project" value="InterPro"/>
</dbReference>
<name>A0AAU6Q1K7_9DEIO</name>
<dbReference type="PANTHER" id="PTHR30292">
    <property type="entry name" value="UNCHARACTERIZED PROTEIN YBGL-RELATED"/>
    <property type="match status" value="1"/>
</dbReference>
<sequence length="255" mass="26829">MFSKTAPSPVLDLNADLGEGGFQDEVVLRHVSSASIACGGHAGDAATMRESLRLCAMYGVEAGAHPSFPDRANFGQQAMNLPAVEVMALVREQLEQLKEIADEVGVTLCHVKLHGMLATVASQQPTVARAVAQAVHAAELHRVYVRAGADCELRREVSALGLEVVAEGFADRGYAADGTLLPDPHPQAVLPYERSLAQGLDIGLRGTARAVTGELVSIPAQSLGVHAYLPEAPRLVRDLSAALRQAGIRLGNSCA</sequence>